<feature type="compositionally biased region" description="Low complexity" evidence="1">
    <location>
        <begin position="204"/>
        <end position="222"/>
    </location>
</feature>
<dbReference type="RefSeq" id="XP_021092090.1">
    <property type="nucleotide sequence ID" value="XM_021236431.1"/>
</dbReference>
<protein>
    <submittedName>
        <fullName evidence="3">Uncharacterized protein LOC110343956</fullName>
    </submittedName>
</protein>
<feature type="region of interest" description="Disordered" evidence="1">
    <location>
        <begin position="180"/>
        <end position="412"/>
    </location>
</feature>
<dbReference type="GeneID" id="110343956"/>
<feature type="compositionally biased region" description="Low complexity" evidence="1">
    <location>
        <begin position="400"/>
        <end position="412"/>
    </location>
</feature>
<reference evidence="3" key="1">
    <citation type="submission" date="2025-08" db="UniProtKB">
        <authorList>
            <consortium name="RefSeq"/>
        </authorList>
    </citation>
    <scope>IDENTIFICATION</scope>
</reference>
<dbReference type="AlphaFoldDB" id="A0AAX6R847"/>
<dbReference type="Proteomes" id="UP000694906">
    <property type="component" value="Unplaced"/>
</dbReference>
<evidence type="ECO:0000256" key="1">
    <source>
        <dbReference type="SAM" id="MobiDB-lite"/>
    </source>
</evidence>
<evidence type="ECO:0000313" key="2">
    <source>
        <dbReference type="Proteomes" id="UP000694906"/>
    </source>
</evidence>
<feature type="compositionally biased region" description="Basic residues" evidence="1">
    <location>
        <begin position="126"/>
        <end position="143"/>
    </location>
</feature>
<feature type="region of interest" description="Disordered" evidence="1">
    <location>
        <begin position="1"/>
        <end position="27"/>
    </location>
</feature>
<keyword evidence="2" id="KW-1185">Reference proteome</keyword>
<feature type="compositionally biased region" description="Gly residues" evidence="1">
    <location>
        <begin position="194"/>
        <end position="203"/>
    </location>
</feature>
<organism evidence="2 3">
    <name type="scientific">Heterocephalus glaber</name>
    <name type="common">Naked mole rat</name>
    <dbReference type="NCBI Taxonomy" id="10181"/>
    <lineage>
        <taxon>Eukaryota</taxon>
        <taxon>Metazoa</taxon>
        <taxon>Chordata</taxon>
        <taxon>Craniata</taxon>
        <taxon>Vertebrata</taxon>
        <taxon>Euteleostomi</taxon>
        <taxon>Mammalia</taxon>
        <taxon>Eutheria</taxon>
        <taxon>Euarchontoglires</taxon>
        <taxon>Glires</taxon>
        <taxon>Rodentia</taxon>
        <taxon>Hystricomorpha</taxon>
        <taxon>Bathyergidae</taxon>
        <taxon>Heterocephalus</taxon>
    </lineage>
</organism>
<name>A0AAX6R847_HETGA</name>
<evidence type="ECO:0000313" key="3">
    <source>
        <dbReference type="RefSeq" id="XP_021092090.1"/>
    </source>
</evidence>
<accession>A0AAX6R847</accession>
<feature type="region of interest" description="Disordered" evidence="1">
    <location>
        <begin position="117"/>
        <end position="158"/>
    </location>
</feature>
<gene>
    <name evidence="3" type="primary">LOC110343956</name>
</gene>
<proteinExistence type="predicted"/>
<sequence length="430" mass="45034">MTPWHKTPQLTGTGPPLPRPVPTAGQPQTCLQGIGRGRRQLRRGGGQVLRRLFGPGILFRRRRLQLLLGAGRDQLLLGVLGRRTPRRWRSRSPRLPGGGAPGAARLVRLVRQVQRQVQRQGPHGHGPLRHAAPQHRGRRRLAPRPRAEGGRGALRPRRLSAVTFRRGRLLCLAARRPQPRLPVGSHRGRVFPRGSGGHRGASGHGRLAPAGRRPGPGSPAVRLSTGAPAGSGPGQKTREPAVAAHRGRPAPGVPTLPASSGALTARWLSVPQRRTPRVRDTRPAPQPRASLYEPDWSSSSQVGPARVAKAVTHSGRGGAGQGLASRDVTWPLAPPRPLPAARGGRLQSSPGPAPAAGRGAGGQPTALPGPRASAAQLRAQGRGTLQASVTRGLLRRPRPKGGAAAHVVPGAPGGRRALAARATLATGRGG</sequence>